<name>A0A934I118_9CLOT</name>
<dbReference type="InterPro" id="IPR014755">
    <property type="entry name" value="Cu-Rt/internalin_Ig-like"/>
</dbReference>
<accession>A0A934I118</accession>
<evidence type="ECO:0000313" key="4">
    <source>
        <dbReference type="EMBL" id="MBI6874822.1"/>
    </source>
</evidence>
<dbReference type="Pfam" id="PF13205">
    <property type="entry name" value="Big_5"/>
    <property type="match status" value="1"/>
</dbReference>
<gene>
    <name evidence="4" type="ORF">I6U51_19305</name>
</gene>
<dbReference type="InterPro" id="IPR032812">
    <property type="entry name" value="SbsA_Ig"/>
</dbReference>
<reference evidence="4" key="1">
    <citation type="submission" date="2020-12" db="EMBL/GenBank/DDBJ databases">
        <title>Clostridium thailandense sp. nov., a novel acetogenic bacterium isolated from peat land soil in Thailand.</title>
        <authorList>
            <person name="Chaikitkaew S."/>
            <person name="Birkeland N.K."/>
        </authorList>
    </citation>
    <scope>NUCLEOTIDE SEQUENCE</scope>
    <source>
        <strain evidence="4">DSM 17425</strain>
    </source>
</reference>
<protein>
    <submittedName>
        <fullName evidence="4">Ig-like domain-containing protein</fullName>
    </submittedName>
</protein>
<feature type="domain" description="SbsA Ig-like" evidence="3">
    <location>
        <begin position="30"/>
        <end position="111"/>
    </location>
</feature>
<feature type="chain" id="PRO_5037463988" evidence="2">
    <location>
        <begin position="25"/>
        <end position="236"/>
    </location>
</feature>
<proteinExistence type="predicted"/>
<keyword evidence="5" id="KW-1185">Reference proteome</keyword>
<organism evidence="4 5">
    <name type="scientific">Clostridium aciditolerans</name>
    <dbReference type="NCBI Taxonomy" id="339861"/>
    <lineage>
        <taxon>Bacteria</taxon>
        <taxon>Bacillati</taxon>
        <taxon>Bacillota</taxon>
        <taxon>Clostridia</taxon>
        <taxon>Eubacteriales</taxon>
        <taxon>Clostridiaceae</taxon>
        <taxon>Clostridium</taxon>
    </lineage>
</organism>
<evidence type="ECO:0000256" key="2">
    <source>
        <dbReference type="SAM" id="SignalP"/>
    </source>
</evidence>
<evidence type="ECO:0000259" key="3">
    <source>
        <dbReference type="Pfam" id="PF13205"/>
    </source>
</evidence>
<comment type="caution">
    <text evidence="4">The sequence shown here is derived from an EMBL/GenBank/DDBJ whole genome shotgun (WGS) entry which is preliminary data.</text>
</comment>
<keyword evidence="1 2" id="KW-0732">Signal</keyword>
<sequence>MSKILKILVLAFLLTLTFSICTYAKEFQQQINIETDKSWHIKFNIAVDIKTLDGNVSITDSKGKIINTLMNVSDDKKIVTLIPKKAYVSNEIYSLNVNQNIKSVKGKVLNENSIKKFSVTEYKINKDNEKIIKEFRSHHGYSSDELEKLKIKYIGNVNNFYIYYVPFKDNSYDYDKDFEAKGYRFPAKSHTRIIGIKDGKLYTLGNIIYETSISVKDLYNLLLDEYKDLTKIGQEN</sequence>
<dbReference type="Proteomes" id="UP000622687">
    <property type="component" value="Unassembled WGS sequence"/>
</dbReference>
<dbReference type="Gene3D" id="2.60.40.1220">
    <property type="match status" value="1"/>
</dbReference>
<dbReference type="RefSeq" id="WP_211144199.1">
    <property type="nucleotide sequence ID" value="NZ_JAEEGB010000035.1"/>
</dbReference>
<evidence type="ECO:0000256" key="1">
    <source>
        <dbReference type="ARBA" id="ARBA00022729"/>
    </source>
</evidence>
<dbReference type="EMBL" id="JAEEGB010000035">
    <property type="protein sequence ID" value="MBI6874822.1"/>
    <property type="molecule type" value="Genomic_DNA"/>
</dbReference>
<feature type="signal peptide" evidence="2">
    <location>
        <begin position="1"/>
        <end position="24"/>
    </location>
</feature>
<dbReference type="AlphaFoldDB" id="A0A934I118"/>
<evidence type="ECO:0000313" key="5">
    <source>
        <dbReference type="Proteomes" id="UP000622687"/>
    </source>
</evidence>